<reference evidence="1" key="1">
    <citation type="submission" date="2022-08" db="EMBL/GenBank/DDBJ databases">
        <title>Genome sequencing of Pelomonas sp. UHG3.</title>
        <authorList>
            <person name="So Y."/>
        </authorList>
    </citation>
    <scope>NUCLEOTIDE SEQUENCE</scope>
    <source>
        <strain evidence="1">UHG3</strain>
    </source>
</reference>
<evidence type="ECO:0000313" key="2">
    <source>
        <dbReference type="Proteomes" id="UP001076464"/>
    </source>
</evidence>
<gene>
    <name evidence="1" type="ORF">NYO99_00140</name>
</gene>
<keyword evidence="1" id="KW-0012">Acyltransferase</keyword>
<organism evidence="1 2">
    <name type="scientific">Roseateles hydrophilus</name>
    <dbReference type="NCBI Taxonomy" id="2975054"/>
    <lineage>
        <taxon>Bacteria</taxon>
        <taxon>Pseudomonadati</taxon>
        <taxon>Pseudomonadota</taxon>
        <taxon>Betaproteobacteria</taxon>
        <taxon>Burkholderiales</taxon>
        <taxon>Sphaerotilaceae</taxon>
        <taxon>Roseateles</taxon>
    </lineage>
</organism>
<accession>A0ACC6C4Q8</accession>
<name>A0ACC6C4Q8_9BURK</name>
<proteinExistence type="predicted"/>
<keyword evidence="2" id="KW-1185">Reference proteome</keyword>
<protein>
    <submittedName>
        <fullName evidence="1">Acyltransferase</fullName>
    </submittedName>
</protein>
<sequence>MSAVLALLRGSLAAAVLALNTLLIALALLPPALLKLLLPLKPLRRRCDRLMNALASGWVAINNAWIAALQPQAWEVQGVEGLNPRGWYLLSCNHRSWVDILVLQRVFHRRVPFLKFFLKQELIWVPVIGLAWWALDFPFMKRGKGGGGDARRNDLQRTRAACEKFKLNPTTVMNFVEGTRFSPAKQAAQQSPYRHLLKPKIGGLGVALAAMGEQFEALLDVSIVYPQGTPSFWQLLSGRCGAVSVHVRQLPIPAELLGRDPMRDKAYRQRLGAWVDAQWQAKDELIEQRLGAALS</sequence>
<dbReference type="EMBL" id="JAPPUY010000001">
    <property type="protein sequence ID" value="MCY4743376.1"/>
    <property type="molecule type" value="Genomic_DNA"/>
</dbReference>
<dbReference type="Proteomes" id="UP001076464">
    <property type="component" value="Unassembled WGS sequence"/>
</dbReference>
<comment type="caution">
    <text evidence="1">The sequence shown here is derived from an EMBL/GenBank/DDBJ whole genome shotgun (WGS) entry which is preliminary data.</text>
</comment>
<evidence type="ECO:0000313" key="1">
    <source>
        <dbReference type="EMBL" id="MCY4743376.1"/>
    </source>
</evidence>
<keyword evidence="1" id="KW-0808">Transferase</keyword>